<name>A0A397SFK1_9GLOM</name>
<dbReference type="Pfam" id="PF04969">
    <property type="entry name" value="CS"/>
    <property type="match status" value="1"/>
</dbReference>
<dbReference type="Gene3D" id="1.25.40.10">
    <property type="entry name" value="Tetratricopeptide repeat domain"/>
    <property type="match status" value="1"/>
</dbReference>
<dbReference type="InterPro" id="IPR007699">
    <property type="entry name" value="SGS_dom"/>
</dbReference>
<sequence length="355" mass="40138">MAEEFYKQANDAFFEDDYDEALELYNKAINLDATNPEYFLKRSATYQKMKKKGKESLTDAEKALSLIESNEQNEQSEKTLIKAKALLRKGIALFELKDYHEAKNSLETSKELNPNEKSLATWLKKTEAELEKIPKPTPTSPDSAGFLPQSRVRHEWYQNENFVIISIFIKNVKKETVDVYMTEKSLSVTVKLPTGSDYSLELDPLAHEIAPKESKYDVLSTKIEVKIKKANPGVKWGVLEGDDAIVGSISYPSSAKHAKNWDALAKEISKEQDKPEGEAALNALFQQLYKDADDDTKRAMLKSYTESSGTCLSTNWNEVSKGKVETKPPEGMVAKKVKLARFKNHFSFPKKKSCI</sequence>
<keyword evidence="6" id="KW-1185">Reference proteome</keyword>
<dbReference type="PANTHER" id="PTHR45862">
    <property type="entry name" value="PROTEIN SGT1 HOMOLOG"/>
    <property type="match status" value="1"/>
</dbReference>
<dbReference type="PROSITE" id="PS51048">
    <property type="entry name" value="SGS"/>
    <property type="match status" value="1"/>
</dbReference>
<dbReference type="OrthoDB" id="1898560at2759"/>
<dbReference type="InterPro" id="IPR008978">
    <property type="entry name" value="HSP20-like_chaperone"/>
</dbReference>
<evidence type="ECO:0000259" key="3">
    <source>
        <dbReference type="PROSITE" id="PS51048"/>
    </source>
</evidence>
<dbReference type="SUPFAM" id="SSF48452">
    <property type="entry name" value="TPR-like"/>
    <property type="match status" value="1"/>
</dbReference>
<feature type="repeat" description="TPR" evidence="2">
    <location>
        <begin position="2"/>
        <end position="35"/>
    </location>
</feature>
<evidence type="ECO:0000256" key="1">
    <source>
        <dbReference type="ARBA" id="ARBA00008509"/>
    </source>
</evidence>
<dbReference type="Proteomes" id="UP000265703">
    <property type="component" value="Unassembled WGS sequence"/>
</dbReference>
<dbReference type="PROSITE" id="PS50005">
    <property type="entry name" value="TPR"/>
    <property type="match status" value="2"/>
</dbReference>
<evidence type="ECO:0000259" key="4">
    <source>
        <dbReference type="PROSITE" id="PS51203"/>
    </source>
</evidence>
<dbReference type="Gene3D" id="2.60.40.790">
    <property type="match status" value="1"/>
</dbReference>
<dbReference type="Pfam" id="PF13181">
    <property type="entry name" value="TPR_8"/>
    <property type="match status" value="1"/>
</dbReference>
<comment type="similarity">
    <text evidence="1">Belongs to the SGT1 family.</text>
</comment>
<dbReference type="InterPro" id="IPR011990">
    <property type="entry name" value="TPR-like_helical_dom_sf"/>
</dbReference>
<accession>A0A397SFK1</accession>
<protein>
    <submittedName>
        <fullName evidence="5">SGS domain-containing protein</fullName>
    </submittedName>
</protein>
<dbReference type="Pfam" id="PF13414">
    <property type="entry name" value="TPR_11"/>
    <property type="match status" value="1"/>
</dbReference>
<dbReference type="PROSITE" id="PS51203">
    <property type="entry name" value="CS"/>
    <property type="match status" value="1"/>
</dbReference>
<feature type="domain" description="SGS" evidence="3">
    <location>
        <begin position="250"/>
        <end position="339"/>
    </location>
</feature>
<proteinExistence type="inferred from homology"/>
<dbReference type="InterPro" id="IPR044563">
    <property type="entry name" value="Sgt1-like"/>
</dbReference>
<dbReference type="EMBL" id="QKYT01000469">
    <property type="protein sequence ID" value="RIA84788.1"/>
    <property type="molecule type" value="Genomic_DNA"/>
</dbReference>
<dbReference type="InterPro" id="IPR019734">
    <property type="entry name" value="TPR_rpt"/>
</dbReference>
<dbReference type="InterPro" id="IPR007052">
    <property type="entry name" value="CS_dom"/>
</dbReference>
<reference evidence="5 6" key="1">
    <citation type="submission" date="2018-06" db="EMBL/GenBank/DDBJ databases">
        <title>Comparative genomics reveals the genomic features of Rhizophagus irregularis, R. cerebriforme, R. diaphanum and Gigaspora rosea, and their symbiotic lifestyle signature.</title>
        <authorList>
            <person name="Morin E."/>
            <person name="San Clemente H."/>
            <person name="Chen E.C.H."/>
            <person name="De La Providencia I."/>
            <person name="Hainaut M."/>
            <person name="Kuo A."/>
            <person name="Kohler A."/>
            <person name="Murat C."/>
            <person name="Tang N."/>
            <person name="Roy S."/>
            <person name="Loubradou J."/>
            <person name="Henrissat B."/>
            <person name="Grigoriev I.V."/>
            <person name="Corradi N."/>
            <person name="Roux C."/>
            <person name="Martin F.M."/>
        </authorList>
    </citation>
    <scope>NUCLEOTIDE SEQUENCE [LARGE SCALE GENOMIC DNA]</scope>
    <source>
        <strain evidence="5 6">DAOM 227022</strain>
    </source>
</reference>
<organism evidence="5 6">
    <name type="scientific">Glomus cerebriforme</name>
    <dbReference type="NCBI Taxonomy" id="658196"/>
    <lineage>
        <taxon>Eukaryota</taxon>
        <taxon>Fungi</taxon>
        <taxon>Fungi incertae sedis</taxon>
        <taxon>Mucoromycota</taxon>
        <taxon>Glomeromycotina</taxon>
        <taxon>Glomeromycetes</taxon>
        <taxon>Glomerales</taxon>
        <taxon>Glomeraceae</taxon>
        <taxon>Glomus</taxon>
    </lineage>
</organism>
<dbReference type="FunFam" id="2.60.40.790:FF:000012">
    <property type="entry name" value="SGT1 homolog, MIS12 kinetochore complex assembly cochaperone"/>
    <property type="match status" value="1"/>
</dbReference>
<evidence type="ECO:0000313" key="6">
    <source>
        <dbReference type="Proteomes" id="UP000265703"/>
    </source>
</evidence>
<evidence type="ECO:0000313" key="5">
    <source>
        <dbReference type="EMBL" id="RIA84788.1"/>
    </source>
</evidence>
<feature type="domain" description="CS" evidence="4">
    <location>
        <begin position="149"/>
        <end position="240"/>
    </location>
</feature>
<dbReference type="SMART" id="SM00028">
    <property type="entry name" value="TPR"/>
    <property type="match status" value="3"/>
</dbReference>
<dbReference type="GO" id="GO:0005737">
    <property type="term" value="C:cytoplasm"/>
    <property type="evidence" value="ECO:0007669"/>
    <property type="project" value="UniProtKB-ARBA"/>
</dbReference>
<comment type="caution">
    <text evidence="5">The sequence shown here is derived from an EMBL/GenBank/DDBJ whole genome shotgun (WGS) entry which is preliminary data.</text>
</comment>
<dbReference type="Pfam" id="PF05002">
    <property type="entry name" value="SGS"/>
    <property type="match status" value="1"/>
</dbReference>
<feature type="repeat" description="TPR" evidence="2">
    <location>
        <begin position="83"/>
        <end position="116"/>
    </location>
</feature>
<evidence type="ECO:0000256" key="2">
    <source>
        <dbReference type="PROSITE-ProRule" id="PRU00339"/>
    </source>
</evidence>
<dbReference type="AlphaFoldDB" id="A0A397SFK1"/>
<dbReference type="STRING" id="658196.A0A397SFK1"/>
<dbReference type="GO" id="GO:0051087">
    <property type="term" value="F:protein-folding chaperone binding"/>
    <property type="evidence" value="ECO:0007669"/>
    <property type="project" value="InterPro"/>
</dbReference>
<keyword evidence="2" id="KW-0802">TPR repeat</keyword>
<gene>
    <name evidence="5" type="ORF">C1645_742085</name>
</gene>
<dbReference type="SUPFAM" id="SSF49764">
    <property type="entry name" value="HSP20-like chaperones"/>
    <property type="match status" value="1"/>
</dbReference>